<dbReference type="SUPFAM" id="SSF50998">
    <property type="entry name" value="Quinoprotein alcohol dehydrogenase-like"/>
    <property type="match status" value="1"/>
</dbReference>
<keyword evidence="2" id="KW-1185">Reference proteome</keyword>
<dbReference type="AlphaFoldDB" id="A0A5S9ISQ0"/>
<evidence type="ECO:0000313" key="1">
    <source>
        <dbReference type="EMBL" id="BBM85945.1"/>
    </source>
</evidence>
<dbReference type="Gene3D" id="2.130.10.10">
    <property type="entry name" value="YVTN repeat-like/Quinoprotein amine dehydrogenase"/>
    <property type="match status" value="1"/>
</dbReference>
<gene>
    <name evidence="1" type="ORF">UABAM_04331</name>
</gene>
<dbReference type="RefSeq" id="WP_368239106.1">
    <property type="nucleotide sequence ID" value="NZ_JAZFBD010000041.1"/>
</dbReference>
<organism evidence="1 2">
    <name type="scientific">Uabimicrobium amorphum</name>
    <dbReference type="NCBI Taxonomy" id="2596890"/>
    <lineage>
        <taxon>Bacteria</taxon>
        <taxon>Pseudomonadati</taxon>
        <taxon>Planctomycetota</taxon>
        <taxon>Candidatus Uabimicrobiia</taxon>
        <taxon>Candidatus Uabimicrobiales</taxon>
        <taxon>Candidatus Uabimicrobiaceae</taxon>
        <taxon>Candidatus Uabimicrobium</taxon>
    </lineage>
</organism>
<name>A0A5S9ISQ0_UABAM</name>
<sequence length="283" mass="32486">MRNMLWLCIFMCCIGAEQTKYKLLRCLEVDGRQGVATDGQHYFVSGSKSLYKYDKNGKLVAKNTTPFASYKIPCNHIGDIDVFHGELFISAEYFMDGKGKDIQIAIHDAKTLKFKRTFKFDASSGQEEVSGICVDRDRKTVWMCSWVGGESGNHIYEYDLTTGNYLRKVRLNPAPQWQQGIFYYKGNLYLSADDGDAEKQQWDHLYRVVLHKNNTASVTMEKTFDDIKFPGEAEGLAVDPTTNELLMHFNRGKRIVLGMPKGFYPGYTREIHEIYVYKIIKTP</sequence>
<evidence type="ECO:0000313" key="2">
    <source>
        <dbReference type="Proteomes" id="UP000326354"/>
    </source>
</evidence>
<accession>A0A5S9ISQ0</accession>
<protein>
    <submittedName>
        <fullName evidence="1">Uncharacterized protein</fullName>
    </submittedName>
</protein>
<proteinExistence type="predicted"/>
<reference evidence="1 2" key="1">
    <citation type="submission" date="2019-08" db="EMBL/GenBank/DDBJ databases">
        <title>Complete genome sequence of Candidatus Uab amorphum.</title>
        <authorList>
            <person name="Shiratori T."/>
            <person name="Suzuki S."/>
            <person name="Kakizawa Y."/>
            <person name="Ishida K."/>
        </authorList>
    </citation>
    <scope>NUCLEOTIDE SEQUENCE [LARGE SCALE GENOMIC DNA]</scope>
    <source>
        <strain evidence="1 2">SRT547</strain>
    </source>
</reference>
<dbReference type="InterPro" id="IPR011047">
    <property type="entry name" value="Quinoprotein_ADH-like_sf"/>
</dbReference>
<dbReference type="InterPro" id="IPR015943">
    <property type="entry name" value="WD40/YVTN_repeat-like_dom_sf"/>
</dbReference>
<dbReference type="Proteomes" id="UP000326354">
    <property type="component" value="Chromosome"/>
</dbReference>
<dbReference type="KEGG" id="uam:UABAM_04331"/>
<dbReference type="EMBL" id="AP019860">
    <property type="protein sequence ID" value="BBM85945.1"/>
    <property type="molecule type" value="Genomic_DNA"/>
</dbReference>